<gene>
    <name evidence="1" type="ORF">GCM10010995_07980</name>
</gene>
<reference evidence="1" key="1">
    <citation type="journal article" date="2014" name="Int. J. Syst. Evol. Microbiol.">
        <title>Complete genome sequence of Corynebacterium casei LMG S-19264T (=DSM 44701T), isolated from a smear-ripened cheese.</title>
        <authorList>
            <consortium name="US DOE Joint Genome Institute (JGI-PGF)"/>
            <person name="Walter F."/>
            <person name="Albersmeier A."/>
            <person name="Kalinowski J."/>
            <person name="Ruckert C."/>
        </authorList>
    </citation>
    <scope>NUCLEOTIDE SEQUENCE</scope>
    <source>
        <strain evidence="1">CGMCC 1.15758</strain>
    </source>
</reference>
<dbReference type="AlphaFoldDB" id="A0A8J2Z359"/>
<keyword evidence="2" id="KW-1185">Reference proteome</keyword>
<dbReference type="Proteomes" id="UP000636949">
    <property type="component" value="Unassembled WGS sequence"/>
</dbReference>
<dbReference type="RefSeq" id="WP_117001863.1">
    <property type="nucleotide sequence ID" value="NZ_BMJS01000006.1"/>
</dbReference>
<name>A0A8J2Z359_9GAMM</name>
<dbReference type="EMBL" id="BMJS01000006">
    <property type="protein sequence ID" value="GGF93273.1"/>
    <property type="molecule type" value="Genomic_DNA"/>
</dbReference>
<protein>
    <submittedName>
        <fullName evidence="1">Uncharacterized protein</fullName>
    </submittedName>
</protein>
<comment type="caution">
    <text evidence="1">The sequence shown here is derived from an EMBL/GenBank/DDBJ whole genome shotgun (WGS) entry which is preliminary data.</text>
</comment>
<organism evidence="1 2">
    <name type="scientific">Cysteiniphilum litorale</name>
    <dbReference type="NCBI Taxonomy" id="2056700"/>
    <lineage>
        <taxon>Bacteria</taxon>
        <taxon>Pseudomonadati</taxon>
        <taxon>Pseudomonadota</taxon>
        <taxon>Gammaproteobacteria</taxon>
        <taxon>Thiotrichales</taxon>
        <taxon>Fastidiosibacteraceae</taxon>
        <taxon>Cysteiniphilum</taxon>
    </lineage>
</organism>
<reference evidence="1" key="2">
    <citation type="submission" date="2020-09" db="EMBL/GenBank/DDBJ databases">
        <authorList>
            <person name="Sun Q."/>
            <person name="Zhou Y."/>
        </authorList>
    </citation>
    <scope>NUCLEOTIDE SEQUENCE</scope>
    <source>
        <strain evidence="1">CGMCC 1.15758</strain>
    </source>
</reference>
<proteinExistence type="predicted"/>
<evidence type="ECO:0000313" key="1">
    <source>
        <dbReference type="EMBL" id="GGF93273.1"/>
    </source>
</evidence>
<evidence type="ECO:0000313" key="2">
    <source>
        <dbReference type="Proteomes" id="UP000636949"/>
    </source>
</evidence>
<accession>A0A8J2Z359</accession>
<sequence length="451" mass="51804">MITDYLNATDMKHICQARQFDAKCAKSKDVFETSFSSTQGLPDAIESLTDRERIFLSYIGDKTVDVSFFAPLYPEDVGRYGTYTQSYGALFKKVWANLVRKGLLSVTQRYADTNLERWRFEVPSLYYSFIPAPFKTLTEINETPLPADTALRGHITAMAVTQGSAPKLSTYSLRVSDNTLKIGKECFSLDLLNKWQRRQMNQICYPQFHHRLNFEPKLDVMFDVLNTALAQLKPGQFFSERDISPLIHFLPDPKRELKTANVCQAAADFGLFSKIYHNNKVYYGRGYDVVYANTPDEYLMLEKDAFIVDMTKVPYHTLETLTSICHFKVQKAKGNQTRKIMVVPDMLRLAKQDLSLLESPLVQWMCNQSPSLKQSFDRIMEKHGKILLHKNLLIAKVSDLRLKAQCIKAFEYDDQVKFLANDYMVFPKNKLPVVQKFVEKAGYAVKEQSGN</sequence>